<dbReference type="AlphaFoldDB" id="A0A4C1TP83"/>
<proteinExistence type="predicted"/>
<protein>
    <submittedName>
        <fullName evidence="1">Uncharacterized protein</fullName>
    </submittedName>
</protein>
<evidence type="ECO:0000313" key="1">
    <source>
        <dbReference type="EMBL" id="GBP15777.1"/>
    </source>
</evidence>
<dbReference type="EMBL" id="BGZK01000074">
    <property type="protein sequence ID" value="GBP15777.1"/>
    <property type="molecule type" value="Genomic_DNA"/>
</dbReference>
<evidence type="ECO:0000313" key="2">
    <source>
        <dbReference type="Proteomes" id="UP000299102"/>
    </source>
</evidence>
<gene>
    <name evidence="1" type="ORF">EVAR_93959_1</name>
</gene>
<comment type="caution">
    <text evidence="1">The sequence shown here is derived from an EMBL/GenBank/DDBJ whole genome shotgun (WGS) entry which is preliminary data.</text>
</comment>
<sequence length="104" mass="11833">MFRLGSFIYSFLTCQYATSLVSTSVDLYSSIIKTQFFFLCRMSPQYAAMSEEIARSSLRSEAVLVVFGQRCSKVVRDQQLGIISEVRSAMFTLILELVRSIRAH</sequence>
<organism evidence="1 2">
    <name type="scientific">Eumeta variegata</name>
    <name type="common">Bagworm moth</name>
    <name type="synonym">Eumeta japonica</name>
    <dbReference type="NCBI Taxonomy" id="151549"/>
    <lineage>
        <taxon>Eukaryota</taxon>
        <taxon>Metazoa</taxon>
        <taxon>Ecdysozoa</taxon>
        <taxon>Arthropoda</taxon>
        <taxon>Hexapoda</taxon>
        <taxon>Insecta</taxon>
        <taxon>Pterygota</taxon>
        <taxon>Neoptera</taxon>
        <taxon>Endopterygota</taxon>
        <taxon>Lepidoptera</taxon>
        <taxon>Glossata</taxon>
        <taxon>Ditrysia</taxon>
        <taxon>Tineoidea</taxon>
        <taxon>Psychidae</taxon>
        <taxon>Oiketicinae</taxon>
        <taxon>Eumeta</taxon>
    </lineage>
</organism>
<reference evidence="1 2" key="1">
    <citation type="journal article" date="2019" name="Commun. Biol.">
        <title>The bagworm genome reveals a unique fibroin gene that provides high tensile strength.</title>
        <authorList>
            <person name="Kono N."/>
            <person name="Nakamura H."/>
            <person name="Ohtoshi R."/>
            <person name="Tomita M."/>
            <person name="Numata K."/>
            <person name="Arakawa K."/>
        </authorList>
    </citation>
    <scope>NUCLEOTIDE SEQUENCE [LARGE SCALE GENOMIC DNA]</scope>
</reference>
<keyword evidence="2" id="KW-1185">Reference proteome</keyword>
<dbReference type="Proteomes" id="UP000299102">
    <property type="component" value="Unassembled WGS sequence"/>
</dbReference>
<accession>A0A4C1TP83</accession>
<name>A0A4C1TP83_EUMVA</name>